<dbReference type="STRING" id="84698.SAMN04488528_101398"/>
<keyword evidence="4 7" id="KW-0812">Transmembrane</keyword>
<feature type="transmembrane region" description="Helical" evidence="7">
    <location>
        <begin position="215"/>
        <end position="236"/>
    </location>
</feature>
<evidence type="ECO:0000259" key="8">
    <source>
        <dbReference type="PROSITE" id="PS50928"/>
    </source>
</evidence>
<feature type="transmembrane region" description="Helical" evidence="7">
    <location>
        <begin position="104"/>
        <end position="129"/>
    </location>
</feature>
<gene>
    <name evidence="9" type="ORF">SAMN04488528_101398</name>
</gene>
<dbReference type="OrthoDB" id="9783218at2"/>
<proteinExistence type="inferred from homology"/>
<dbReference type="Pfam" id="PF12911">
    <property type="entry name" value="OppC_N"/>
    <property type="match status" value="1"/>
</dbReference>
<dbReference type="GO" id="GO:0055085">
    <property type="term" value="P:transmembrane transport"/>
    <property type="evidence" value="ECO:0007669"/>
    <property type="project" value="InterPro"/>
</dbReference>
<accession>A0A1I0YJJ9</accession>
<organism evidence="9 10">
    <name type="scientific">Clostridium frigidicarnis</name>
    <dbReference type="NCBI Taxonomy" id="84698"/>
    <lineage>
        <taxon>Bacteria</taxon>
        <taxon>Bacillati</taxon>
        <taxon>Bacillota</taxon>
        <taxon>Clostridia</taxon>
        <taxon>Eubacteriales</taxon>
        <taxon>Clostridiaceae</taxon>
        <taxon>Clostridium</taxon>
    </lineage>
</organism>
<dbReference type="EMBL" id="FOKI01000013">
    <property type="protein sequence ID" value="SFB13504.1"/>
    <property type="molecule type" value="Genomic_DNA"/>
</dbReference>
<evidence type="ECO:0000256" key="1">
    <source>
        <dbReference type="ARBA" id="ARBA00004651"/>
    </source>
</evidence>
<dbReference type="InterPro" id="IPR050366">
    <property type="entry name" value="BP-dependent_transpt_permease"/>
</dbReference>
<dbReference type="Pfam" id="PF00528">
    <property type="entry name" value="BPD_transp_1"/>
    <property type="match status" value="1"/>
</dbReference>
<protein>
    <submittedName>
        <fullName evidence="9">Oligopeptide transport system permease protein</fullName>
    </submittedName>
</protein>
<keyword evidence="5 7" id="KW-1133">Transmembrane helix</keyword>
<feature type="transmembrane region" description="Helical" evidence="7">
    <location>
        <begin position="273"/>
        <end position="294"/>
    </location>
</feature>
<dbReference type="InterPro" id="IPR035906">
    <property type="entry name" value="MetI-like_sf"/>
</dbReference>
<evidence type="ECO:0000256" key="4">
    <source>
        <dbReference type="ARBA" id="ARBA00022692"/>
    </source>
</evidence>
<feature type="transmembrane region" description="Helical" evidence="7">
    <location>
        <begin position="141"/>
        <end position="161"/>
    </location>
</feature>
<feature type="transmembrane region" description="Helical" evidence="7">
    <location>
        <begin position="41"/>
        <end position="62"/>
    </location>
</feature>
<dbReference type="RefSeq" id="WP_090041095.1">
    <property type="nucleotide sequence ID" value="NZ_FOKI01000013.1"/>
</dbReference>
<evidence type="ECO:0000313" key="10">
    <source>
        <dbReference type="Proteomes" id="UP000198619"/>
    </source>
</evidence>
<dbReference type="PANTHER" id="PTHR43386:SF22">
    <property type="entry name" value="OLIGOPEPTIDE TRANSPORT SYSTEM PERMEASE PROTEIN OPPC"/>
    <property type="match status" value="1"/>
</dbReference>
<name>A0A1I0YJJ9_9CLOT</name>
<dbReference type="PROSITE" id="PS50928">
    <property type="entry name" value="ABC_TM1"/>
    <property type="match status" value="1"/>
</dbReference>
<feature type="transmembrane region" description="Helical" evidence="7">
    <location>
        <begin position="167"/>
        <end position="184"/>
    </location>
</feature>
<keyword evidence="6 7" id="KW-0472">Membrane</keyword>
<comment type="subcellular location">
    <subcellularLocation>
        <location evidence="1 7">Cell membrane</location>
        <topology evidence="1 7">Multi-pass membrane protein</topology>
    </subcellularLocation>
</comment>
<feature type="domain" description="ABC transmembrane type-1" evidence="8">
    <location>
        <begin position="102"/>
        <end position="291"/>
    </location>
</feature>
<reference evidence="9 10" key="1">
    <citation type="submission" date="2016-10" db="EMBL/GenBank/DDBJ databases">
        <authorList>
            <person name="de Groot N.N."/>
        </authorList>
    </citation>
    <scope>NUCLEOTIDE SEQUENCE [LARGE SCALE GENOMIC DNA]</scope>
    <source>
        <strain evidence="9 10">DSM 12271</strain>
    </source>
</reference>
<evidence type="ECO:0000313" key="9">
    <source>
        <dbReference type="EMBL" id="SFB13504.1"/>
    </source>
</evidence>
<dbReference type="PANTHER" id="PTHR43386">
    <property type="entry name" value="OLIGOPEPTIDE TRANSPORT SYSTEM PERMEASE PROTEIN APPC"/>
    <property type="match status" value="1"/>
</dbReference>
<dbReference type="GO" id="GO:0005886">
    <property type="term" value="C:plasma membrane"/>
    <property type="evidence" value="ECO:0007669"/>
    <property type="project" value="UniProtKB-SubCell"/>
</dbReference>
<sequence length="304" mass="33630">MELSNDMFEKLPKDEKTSDEIVRPNLTYWQDVWKRLKQNKLALSGLIFIIIISLAAILGPIFSQYNYYTQDLSIANQGPSSMHWLGTDKFGRDLLVRILYGARISLTVGFVASILNIIIGVLYGGIAGYCGGKVDLVMMRIVDVLYSIPMTIYVILLMVTFGASLKTIVIALAISFWLTMARIVRGQIMTLKEQEFILAAKTLGASPTRILLRHLIPNCMGPIIVTLTLSIPEAIFTESFLSFIGLGISAPQASWGTLASDAVESFQLYPTQLLFPALAICLTILAFNLLGDGLRDSLDPKMRK</sequence>
<evidence type="ECO:0000256" key="5">
    <source>
        <dbReference type="ARBA" id="ARBA00022989"/>
    </source>
</evidence>
<keyword evidence="10" id="KW-1185">Reference proteome</keyword>
<keyword evidence="3" id="KW-1003">Cell membrane</keyword>
<dbReference type="InterPro" id="IPR025966">
    <property type="entry name" value="OppC_N"/>
</dbReference>
<dbReference type="SUPFAM" id="SSF161098">
    <property type="entry name" value="MetI-like"/>
    <property type="match status" value="1"/>
</dbReference>
<evidence type="ECO:0000256" key="7">
    <source>
        <dbReference type="RuleBase" id="RU363032"/>
    </source>
</evidence>
<dbReference type="Gene3D" id="1.10.3720.10">
    <property type="entry name" value="MetI-like"/>
    <property type="match status" value="1"/>
</dbReference>
<evidence type="ECO:0000256" key="2">
    <source>
        <dbReference type="ARBA" id="ARBA00022448"/>
    </source>
</evidence>
<keyword evidence="2 7" id="KW-0813">Transport</keyword>
<evidence type="ECO:0000256" key="3">
    <source>
        <dbReference type="ARBA" id="ARBA00022475"/>
    </source>
</evidence>
<dbReference type="AlphaFoldDB" id="A0A1I0YJJ9"/>
<dbReference type="Proteomes" id="UP000198619">
    <property type="component" value="Unassembled WGS sequence"/>
</dbReference>
<comment type="similarity">
    <text evidence="7">Belongs to the binding-protein-dependent transport system permease family.</text>
</comment>
<dbReference type="CDD" id="cd06261">
    <property type="entry name" value="TM_PBP2"/>
    <property type="match status" value="1"/>
</dbReference>
<evidence type="ECO:0000256" key="6">
    <source>
        <dbReference type="ARBA" id="ARBA00023136"/>
    </source>
</evidence>
<dbReference type="InterPro" id="IPR000515">
    <property type="entry name" value="MetI-like"/>
</dbReference>